<dbReference type="EMBL" id="CM000883">
    <property type="protein sequence ID" value="PNT65133.1"/>
    <property type="molecule type" value="Genomic_DNA"/>
</dbReference>
<dbReference type="AlphaFoldDB" id="A0A2K2CSY4"/>
<organism evidence="1">
    <name type="scientific">Brachypodium distachyon</name>
    <name type="common">Purple false brome</name>
    <name type="synonym">Trachynia distachya</name>
    <dbReference type="NCBI Taxonomy" id="15368"/>
    <lineage>
        <taxon>Eukaryota</taxon>
        <taxon>Viridiplantae</taxon>
        <taxon>Streptophyta</taxon>
        <taxon>Embryophyta</taxon>
        <taxon>Tracheophyta</taxon>
        <taxon>Spermatophyta</taxon>
        <taxon>Magnoliopsida</taxon>
        <taxon>Liliopsida</taxon>
        <taxon>Poales</taxon>
        <taxon>Poaceae</taxon>
        <taxon>BOP clade</taxon>
        <taxon>Pooideae</taxon>
        <taxon>Stipodae</taxon>
        <taxon>Brachypodieae</taxon>
        <taxon>Brachypodium</taxon>
    </lineage>
</organism>
<reference evidence="1" key="2">
    <citation type="submission" date="2017-06" db="EMBL/GenBank/DDBJ databases">
        <title>WGS assembly of Brachypodium distachyon.</title>
        <authorList>
            <consortium name="The International Brachypodium Initiative"/>
            <person name="Lucas S."/>
            <person name="Harmon-Smith M."/>
            <person name="Lail K."/>
            <person name="Tice H."/>
            <person name="Grimwood J."/>
            <person name="Bruce D."/>
            <person name="Barry K."/>
            <person name="Shu S."/>
            <person name="Lindquist E."/>
            <person name="Wang M."/>
            <person name="Pitluck S."/>
            <person name="Vogel J.P."/>
            <person name="Garvin D.F."/>
            <person name="Mockler T.C."/>
            <person name="Schmutz J."/>
            <person name="Rokhsar D."/>
            <person name="Bevan M.W."/>
        </authorList>
    </citation>
    <scope>NUCLEOTIDE SEQUENCE</scope>
    <source>
        <strain evidence="1">Bd21</strain>
    </source>
</reference>
<evidence type="ECO:0000313" key="3">
    <source>
        <dbReference type="Proteomes" id="UP000008810"/>
    </source>
</evidence>
<dbReference type="Gramene" id="PNT65133">
    <property type="protein sequence ID" value="PNT65133"/>
    <property type="gene ID" value="BRADI_4g37853v3"/>
</dbReference>
<evidence type="ECO:0000313" key="1">
    <source>
        <dbReference type="EMBL" id="PNT65133.1"/>
    </source>
</evidence>
<dbReference type="EnsemblPlants" id="PNT65133">
    <property type="protein sequence ID" value="PNT65133"/>
    <property type="gene ID" value="BRADI_4g37853v3"/>
</dbReference>
<accession>A0A2K2CSY4</accession>
<reference evidence="2" key="3">
    <citation type="submission" date="2018-08" db="UniProtKB">
        <authorList>
            <consortium name="EnsemblPlants"/>
        </authorList>
    </citation>
    <scope>IDENTIFICATION</scope>
    <source>
        <strain evidence="2">cv. Bd21</strain>
    </source>
</reference>
<dbReference type="InParanoid" id="A0A2K2CSY4"/>
<proteinExistence type="predicted"/>
<sequence>MGYKRLPGTCINYCRFDACGCRRFIVMCLARCPNSSPIHHTPHVLRTSVYIFWWRSRRKEGIQLVDLLSWPFRRLCLSVNHFRSLLRCRRSHRL</sequence>
<reference evidence="1 2" key="1">
    <citation type="journal article" date="2010" name="Nature">
        <title>Genome sequencing and analysis of the model grass Brachypodium distachyon.</title>
        <authorList>
            <consortium name="International Brachypodium Initiative"/>
        </authorList>
    </citation>
    <scope>NUCLEOTIDE SEQUENCE [LARGE SCALE GENOMIC DNA]</scope>
    <source>
        <strain evidence="1 2">Bd21</strain>
    </source>
</reference>
<dbReference type="Proteomes" id="UP000008810">
    <property type="component" value="Chromosome 4"/>
</dbReference>
<gene>
    <name evidence="1" type="ORF">BRADI_4g37853v3</name>
</gene>
<name>A0A2K2CSY4_BRADI</name>
<keyword evidence="3" id="KW-1185">Reference proteome</keyword>
<evidence type="ECO:0000313" key="2">
    <source>
        <dbReference type="EnsemblPlants" id="PNT65133"/>
    </source>
</evidence>
<protein>
    <submittedName>
        <fullName evidence="1 2">Uncharacterized protein</fullName>
    </submittedName>
</protein>